<keyword evidence="2" id="KW-0285">Flavoprotein</keyword>
<dbReference type="Pfam" id="PF00890">
    <property type="entry name" value="FAD_binding_2"/>
    <property type="match status" value="1"/>
</dbReference>
<dbReference type="InterPro" id="IPR027477">
    <property type="entry name" value="Succ_DH/fumarate_Rdtase_cat_sf"/>
</dbReference>
<dbReference type="NCBIfam" id="NF005511">
    <property type="entry name" value="PRK07121.1-4"/>
    <property type="match status" value="1"/>
</dbReference>
<organism evidence="6 7">
    <name type="scientific">Rhypophila decipiens</name>
    <dbReference type="NCBI Taxonomy" id="261697"/>
    <lineage>
        <taxon>Eukaryota</taxon>
        <taxon>Fungi</taxon>
        <taxon>Dikarya</taxon>
        <taxon>Ascomycota</taxon>
        <taxon>Pezizomycotina</taxon>
        <taxon>Sordariomycetes</taxon>
        <taxon>Sordariomycetidae</taxon>
        <taxon>Sordariales</taxon>
        <taxon>Naviculisporaceae</taxon>
        <taxon>Rhypophila</taxon>
    </lineage>
</organism>
<dbReference type="PANTHER" id="PTHR43400">
    <property type="entry name" value="FUMARATE REDUCTASE"/>
    <property type="match status" value="1"/>
</dbReference>
<dbReference type="InterPro" id="IPR036188">
    <property type="entry name" value="FAD/NAD-bd_sf"/>
</dbReference>
<evidence type="ECO:0000256" key="4">
    <source>
        <dbReference type="ARBA" id="ARBA00023002"/>
    </source>
</evidence>
<gene>
    <name evidence="6" type="ORF">QBC37DRAFT_48257</name>
</gene>
<evidence type="ECO:0000259" key="5">
    <source>
        <dbReference type="Pfam" id="PF00890"/>
    </source>
</evidence>
<evidence type="ECO:0000313" key="6">
    <source>
        <dbReference type="EMBL" id="KAK4209769.1"/>
    </source>
</evidence>
<dbReference type="AlphaFoldDB" id="A0AAN7B4A4"/>
<keyword evidence="7" id="KW-1185">Reference proteome</keyword>
<name>A0AAN7B4A4_9PEZI</name>
<comment type="caution">
    <text evidence="6">The sequence shown here is derived from an EMBL/GenBank/DDBJ whole genome shotgun (WGS) entry which is preliminary data.</text>
</comment>
<dbReference type="SUPFAM" id="SSF56425">
    <property type="entry name" value="Succinate dehydrogenase/fumarate reductase flavoprotein, catalytic domain"/>
    <property type="match status" value="1"/>
</dbReference>
<dbReference type="SUPFAM" id="SSF51905">
    <property type="entry name" value="FAD/NAD(P)-binding domain"/>
    <property type="match status" value="1"/>
</dbReference>
<keyword evidence="4" id="KW-0560">Oxidoreductase</keyword>
<reference evidence="6" key="2">
    <citation type="submission" date="2023-05" db="EMBL/GenBank/DDBJ databases">
        <authorList>
            <consortium name="Lawrence Berkeley National Laboratory"/>
            <person name="Steindorff A."/>
            <person name="Hensen N."/>
            <person name="Bonometti L."/>
            <person name="Westerberg I."/>
            <person name="Brannstrom I.O."/>
            <person name="Guillou S."/>
            <person name="Cros-Aarteil S."/>
            <person name="Calhoun S."/>
            <person name="Haridas S."/>
            <person name="Kuo A."/>
            <person name="Mondo S."/>
            <person name="Pangilinan J."/>
            <person name="Riley R."/>
            <person name="Labutti K."/>
            <person name="Andreopoulos B."/>
            <person name="Lipzen A."/>
            <person name="Chen C."/>
            <person name="Yanf M."/>
            <person name="Daum C."/>
            <person name="Ng V."/>
            <person name="Clum A."/>
            <person name="Ohm R."/>
            <person name="Martin F."/>
            <person name="Silar P."/>
            <person name="Natvig D."/>
            <person name="Lalanne C."/>
            <person name="Gautier V."/>
            <person name="Ament-Velasquez S.L."/>
            <person name="Kruys A."/>
            <person name="Hutchinson M.I."/>
            <person name="Powell A.J."/>
            <person name="Barry K."/>
            <person name="Miller A.N."/>
            <person name="Grigoriev I.V."/>
            <person name="Debuchy R."/>
            <person name="Gladieux P."/>
            <person name="Thoren M.H."/>
            <person name="Johannesson H."/>
        </authorList>
    </citation>
    <scope>NUCLEOTIDE SEQUENCE</scope>
    <source>
        <strain evidence="6">PSN293</strain>
    </source>
</reference>
<comment type="cofactor">
    <cofactor evidence="1">
        <name>FAD</name>
        <dbReference type="ChEBI" id="CHEBI:57692"/>
    </cofactor>
</comment>
<dbReference type="Gene3D" id="3.50.50.60">
    <property type="entry name" value="FAD/NAD(P)-binding domain"/>
    <property type="match status" value="3"/>
</dbReference>
<dbReference type="PANTHER" id="PTHR43400:SF10">
    <property type="entry name" value="3-OXOSTEROID 1-DEHYDROGENASE"/>
    <property type="match status" value="1"/>
</dbReference>
<dbReference type="Gene3D" id="3.90.700.10">
    <property type="entry name" value="Succinate dehydrogenase/fumarate reductase flavoprotein, catalytic domain"/>
    <property type="match status" value="1"/>
</dbReference>
<protein>
    <submittedName>
        <fullName evidence="6">FAD binding domain-containing protein</fullName>
    </submittedName>
</protein>
<accession>A0AAN7B4A4</accession>
<dbReference type="InterPro" id="IPR003953">
    <property type="entry name" value="FAD-dep_OxRdtase_2_FAD-bd"/>
</dbReference>
<keyword evidence="3" id="KW-0274">FAD</keyword>
<dbReference type="EMBL" id="MU858195">
    <property type="protein sequence ID" value="KAK4209769.1"/>
    <property type="molecule type" value="Genomic_DNA"/>
</dbReference>
<dbReference type="Proteomes" id="UP001301769">
    <property type="component" value="Unassembled WGS sequence"/>
</dbReference>
<evidence type="ECO:0000256" key="3">
    <source>
        <dbReference type="ARBA" id="ARBA00022827"/>
    </source>
</evidence>
<feature type="domain" description="FAD-dependent oxidoreductase 2 FAD-binding" evidence="5">
    <location>
        <begin position="9"/>
        <end position="517"/>
    </location>
</feature>
<evidence type="ECO:0000256" key="1">
    <source>
        <dbReference type="ARBA" id="ARBA00001974"/>
    </source>
</evidence>
<dbReference type="GO" id="GO:0008202">
    <property type="term" value="P:steroid metabolic process"/>
    <property type="evidence" value="ECO:0007669"/>
    <property type="project" value="UniProtKB-ARBA"/>
</dbReference>
<evidence type="ECO:0000256" key="2">
    <source>
        <dbReference type="ARBA" id="ARBA00022630"/>
    </source>
</evidence>
<proteinExistence type="predicted"/>
<sequence>MLISSPPEDVIVVGGGLAGICAAIAAVEKGASSVTVLDRHCGGGASAISGGIVYAGGGTRTQREAGYGEDTADNMFRYLREEVDFAAVDEETLRRFCDESVARMEWLESHGAKFGGPLCPYRTSYPKPEYGLLYTGSEKAYPYCEKATPAPRGHRTNGKGSGAMKYTGGDLWRPLFESALKMGVKFQPATRVQAFIRDDVDGHVKGVVYRCFYHSTGLRAKLYKWFAETGKEYEPHLRPLARLLNGVAELIWKYGAKHVTSLESRAVILAAGGFIRNKSMLQESCPNAAGLATHGTSTTGDDGSGIKLGQSAGGAVSHLDRVSGWRFMYAPEAFLEGVIVGPGGERVGPEDHYGAAVCGNMIQHSGGKGYLILDSTQWSKVKSNVDEQTHSLWRMLVRYLLAFGHKKATTLEALAMSFKIDPGKLKYTVKEYNDAIANKQPDPVRKQDQYRSPIVSPPFYGIDISIRDDGLMMVPAITLGGLRVDGRSGMVLNQAGQPPPRLYAAGRTAAGVCSNNYVTGLSLADCVFSGKRAGEHAAHSLPEVRDSRPREALPVSTYNDLPSVL</sequence>
<dbReference type="InterPro" id="IPR050315">
    <property type="entry name" value="FAD-oxidoreductase_2"/>
</dbReference>
<dbReference type="PRINTS" id="PR00411">
    <property type="entry name" value="PNDRDTASEI"/>
</dbReference>
<evidence type="ECO:0000313" key="7">
    <source>
        <dbReference type="Proteomes" id="UP001301769"/>
    </source>
</evidence>
<reference evidence="6" key="1">
    <citation type="journal article" date="2023" name="Mol. Phylogenet. Evol.">
        <title>Genome-scale phylogeny and comparative genomics of the fungal order Sordariales.</title>
        <authorList>
            <person name="Hensen N."/>
            <person name="Bonometti L."/>
            <person name="Westerberg I."/>
            <person name="Brannstrom I.O."/>
            <person name="Guillou S."/>
            <person name="Cros-Aarteil S."/>
            <person name="Calhoun S."/>
            <person name="Haridas S."/>
            <person name="Kuo A."/>
            <person name="Mondo S."/>
            <person name="Pangilinan J."/>
            <person name="Riley R."/>
            <person name="LaButti K."/>
            <person name="Andreopoulos B."/>
            <person name="Lipzen A."/>
            <person name="Chen C."/>
            <person name="Yan M."/>
            <person name="Daum C."/>
            <person name="Ng V."/>
            <person name="Clum A."/>
            <person name="Steindorff A."/>
            <person name="Ohm R.A."/>
            <person name="Martin F."/>
            <person name="Silar P."/>
            <person name="Natvig D.O."/>
            <person name="Lalanne C."/>
            <person name="Gautier V."/>
            <person name="Ament-Velasquez S.L."/>
            <person name="Kruys A."/>
            <person name="Hutchinson M.I."/>
            <person name="Powell A.J."/>
            <person name="Barry K."/>
            <person name="Miller A.N."/>
            <person name="Grigoriev I.V."/>
            <person name="Debuchy R."/>
            <person name="Gladieux P."/>
            <person name="Hiltunen Thoren M."/>
            <person name="Johannesson H."/>
        </authorList>
    </citation>
    <scope>NUCLEOTIDE SEQUENCE</scope>
    <source>
        <strain evidence="6">PSN293</strain>
    </source>
</reference>
<dbReference type="GO" id="GO:0016491">
    <property type="term" value="F:oxidoreductase activity"/>
    <property type="evidence" value="ECO:0007669"/>
    <property type="project" value="UniProtKB-KW"/>
</dbReference>